<keyword evidence="2" id="KW-1185">Reference proteome</keyword>
<evidence type="ECO:0000313" key="1">
    <source>
        <dbReference type="EMBL" id="ROU02775.1"/>
    </source>
</evidence>
<gene>
    <name evidence="1" type="ORF">EAT49_10695</name>
</gene>
<dbReference type="EMBL" id="RDRB01000004">
    <property type="protein sequence ID" value="ROU02775.1"/>
    <property type="molecule type" value="Genomic_DNA"/>
</dbReference>
<dbReference type="Proteomes" id="UP000268016">
    <property type="component" value="Unassembled WGS sequence"/>
</dbReference>
<proteinExistence type="predicted"/>
<sequence>MQRFQPWLRRWELRPDGPAFATRQSDFLPVVWRRRAAMLRISFDPGKQTGARVLTWWRGGGAADVLAIDGPALLMARGGRAEGLIWRAVQDDEGTVRILCTLAARLHAPRGTERPAPGGIPGLAEHFRHLLSQRGRAKFPLAASHAEALLAEPDGPAQVLHGDLHHTTALLFGPGDWRAIDPLGLVGERAFDYVPMLFQPDLADPSQEIAANPATFRDRLARVAAESGVEADRLRRWAVAYGARVSLEEHASNDPSRARADVALRIAALAADTAT</sequence>
<dbReference type="OrthoDB" id="3638028at2"/>
<name>A0A3N2R5M2_9RHOB</name>
<dbReference type="SUPFAM" id="SSF56112">
    <property type="entry name" value="Protein kinase-like (PK-like)"/>
    <property type="match status" value="1"/>
</dbReference>
<protein>
    <recommendedName>
        <fullName evidence="3">3'-kinase</fullName>
    </recommendedName>
</protein>
<dbReference type="InterPro" id="IPR011009">
    <property type="entry name" value="Kinase-like_dom_sf"/>
</dbReference>
<dbReference type="RefSeq" id="WP_123642298.1">
    <property type="nucleotide sequence ID" value="NZ_ML119084.1"/>
</dbReference>
<accession>A0A3N2R5M2</accession>
<evidence type="ECO:0008006" key="3">
    <source>
        <dbReference type="Google" id="ProtNLM"/>
    </source>
</evidence>
<dbReference type="InterPro" id="IPR006748">
    <property type="entry name" value="NH2Glyco/OHUrea_AB-resist_kin"/>
</dbReference>
<reference evidence="1 2" key="1">
    <citation type="submission" date="2018-10" db="EMBL/GenBank/DDBJ databases">
        <title>Histidinibacterium lentulum gen. nov., sp. nov., a marine bacterium from the culture broth of Picochlorum sp. 122.</title>
        <authorList>
            <person name="Wang G."/>
        </authorList>
    </citation>
    <scope>NUCLEOTIDE SEQUENCE [LARGE SCALE GENOMIC DNA]</scope>
    <source>
        <strain evidence="1 2">B17</strain>
    </source>
</reference>
<organism evidence="1 2">
    <name type="scientific">Histidinibacterium lentulum</name>
    <dbReference type="NCBI Taxonomy" id="2480588"/>
    <lineage>
        <taxon>Bacteria</taxon>
        <taxon>Pseudomonadati</taxon>
        <taxon>Pseudomonadota</taxon>
        <taxon>Alphaproteobacteria</taxon>
        <taxon>Rhodobacterales</taxon>
        <taxon>Paracoccaceae</taxon>
        <taxon>Histidinibacterium</taxon>
    </lineage>
</organism>
<dbReference type="GO" id="GO:0019748">
    <property type="term" value="P:secondary metabolic process"/>
    <property type="evidence" value="ECO:0007669"/>
    <property type="project" value="InterPro"/>
</dbReference>
<comment type="caution">
    <text evidence="1">The sequence shown here is derived from an EMBL/GenBank/DDBJ whole genome shotgun (WGS) entry which is preliminary data.</text>
</comment>
<dbReference type="AlphaFoldDB" id="A0A3N2R5M2"/>
<dbReference type="GO" id="GO:0016773">
    <property type="term" value="F:phosphotransferase activity, alcohol group as acceptor"/>
    <property type="evidence" value="ECO:0007669"/>
    <property type="project" value="InterPro"/>
</dbReference>
<evidence type="ECO:0000313" key="2">
    <source>
        <dbReference type="Proteomes" id="UP000268016"/>
    </source>
</evidence>
<dbReference type="Pfam" id="PF04655">
    <property type="entry name" value="APH_6_hur"/>
    <property type="match status" value="1"/>
</dbReference>